<dbReference type="InterPro" id="IPR003010">
    <property type="entry name" value="C-N_Hydrolase"/>
</dbReference>
<dbReference type="InterPro" id="IPR045378">
    <property type="entry name" value="LNT_N"/>
</dbReference>
<keyword evidence="7 9" id="KW-0472">Membrane</keyword>
<dbReference type="GO" id="GO:0016410">
    <property type="term" value="F:N-acyltransferase activity"/>
    <property type="evidence" value="ECO:0007669"/>
    <property type="project" value="UniProtKB-UniRule"/>
</dbReference>
<evidence type="ECO:0000256" key="1">
    <source>
        <dbReference type="ARBA" id="ARBA00004651"/>
    </source>
</evidence>
<feature type="transmembrane region" description="Helical" evidence="9">
    <location>
        <begin position="113"/>
        <end position="129"/>
    </location>
</feature>
<dbReference type="OrthoDB" id="9811121at2"/>
<evidence type="ECO:0000256" key="4">
    <source>
        <dbReference type="ARBA" id="ARBA00022679"/>
    </source>
</evidence>
<dbReference type="AlphaFoldDB" id="A0A2S7WRP4"/>
<protein>
    <recommendedName>
        <fullName evidence="9">Apolipoprotein N-acyltransferase</fullName>
        <shortName evidence="9">ALP N-acyltransferase</shortName>
        <ecNumber evidence="9">2.3.1.269</ecNumber>
    </recommendedName>
</protein>
<organism evidence="11 12">
    <name type="scientific">Polaribacter porphyrae</name>
    <dbReference type="NCBI Taxonomy" id="1137780"/>
    <lineage>
        <taxon>Bacteria</taxon>
        <taxon>Pseudomonadati</taxon>
        <taxon>Bacteroidota</taxon>
        <taxon>Flavobacteriia</taxon>
        <taxon>Flavobacteriales</taxon>
        <taxon>Flavobacteriaceae</taxon>
    </lineage>
</organism>
<dbReference type="HAMAP" id="MF_01148">
    <property type="entry name" value="Lnt"/>
    <property type="match status" value="1"/>
</dbReference>
<dbReference type="PANTHER" id="PTHR38686:SF1">
    <property type="entry name" value="APOLIPOPROTEIN N-ACYLTRANSFERASE"/>
    <property type="match status" value="1"/>
</dbReference>
<evidence type="ECO:0000256" key="2">
    <source>
        <dbReference type="ARBA" id="ARBA00010065"/>
    </source>
</evidence>
<keyword evidence="8 9" id="KW-0012">Acyltransferase</keyword>
<proteinExistence type="inferred from homology"/>
<evidence type="ECO:0000256" key="5">
    <source>
        <dbReference type="ARBA" id="ARBA00022692"/>
    </source>
</evidence>
<evidence type="ECO:0000256" key="3">
    <source>
        <dbReference type="ARBA" id="ARBA00022475"/>
    </source>
</evidence>
<dbReference type="SUPFAM" id="SSF56317">
    <property type="entry name" value="Carbon-nitrogen hydrolase"/>
    <property type="match status" value="1"/>
</dbReference>
<feature type="transmembrane region" description="Helical" evidence="9">
    <location>
        <begin position="80"/>
        <end position="104"/>
    </location>
</feature>
<keyword evidence="4 9" id="KW-0808">Transferase</keyword>
<keyword evidence="3 9" id="KW-1003">Cell membrane</keyword>
<evidence type="ECO:0000256" key="9">
    <source>
        <dbReference type="HAMAP-Rule" id="MF_01148"/>
    </source>
</evidence>
<feature type="transmembrane region" description="Helical" evidence="9">
    <location>
        <begin position="149"/>
        <end position="172"/>
    </location>
</feature>
<dbReference type="UniPathway" id="UPA00666"/>
<dbReference type="GO" id="GO:0042158">
    <property type="term" value="P:lipoprotein biosynthetic process"/>
    <property type="evidence" value="ECO:0007669"/>
    <property type="project" value="UniProtKB-UniRule"/>
</dbReference>
<feature type="transmembrane region" description="Helical" evidence="9">
    <location>
        <begin position="23"/>
        <end position="43"/>
    </location>
</feature>
<comment type="pathway">
    <text evidence="9">Protein modification; lipoprotein biosynthesis (N-acyl transfer).</text>
</comment>
<dbReference type="Gene3D" id="3.60.110.10">
    <property type="entry name" value="Carbon-nitrogen hydrolase"/>
    <property type="match status" value="1"/>
</dbReference>
<dbReference type="EMBL" id="MSCN01000001">
    <property type="protein sequence ID" value="PQJ80270.1"/>
    <property type="molecule type" value="Genomic_DNA"/>
</dbReference>
<name>A0A2S7WRP4_9FLAO</name>
<keyword evidence="6 9" id="KW-1133">Transmembrane helix</keyword>
<dbReference type="Proteomes" id="UP000238882">
    <property type="component" value="Unassembled WGS sequence"/>
</dbReference>
<evidence type="ECO:0000256" key="7">
    <source>
        <dbReference type="ARBA" id="ARBA00023136"/>
    </source>
</evidence>
<comment type="subcellular location">
    <subcellularLocation>
        <location evidence="1 9">Cell membrane</location>
        <topology evidence="1 9">Multi-pass membrane protein</topology>
    </subcellularLocation>
</comment>
<dbReference type="PROSITE" id="PS50263">
    <property type="entry name" value="CN_HYDROLASE"/>
    <property type="match status" value="1"/>
</dbReference>
<evidence type="ECO:0000313" key="11">
    <source>
        <dbReference type="EMBL" id="PQJ80270.1"/>
    </source>
</evidence>
<reference evidence="11 12" key="1">
    <citation type="submission" date="2016-12" db="EMBL/GenBank/DDBJ databases">
        <title>Trade-off between light-utilization and light-protection in marine flavobacteria.</title>
        <authorList>
            <person name="Kumagai Y."/>
            <person name="Yoshizawa S."/>
            <person name="Kogure K."/>
            <person name="Iwasaki W."/>
        </authorList>
    </citation>
    <scope>NUCLEOTIDE SEQUENCE [LARGE SCALE GENOMIC DNA]</scope>
    <source>
        <strain evidence="11 12">NBRC 108759</strain>
    </source>
</reference>
<accession>A0A2S7WRP4</accession>
<keyword evidence="5 9" id="KW-0812">Transmembrane</keyword>
<dbReference type="RefSeq" id="WP_105016865.1">
    <property type="nucleotide sequence ID" value="NZ_MSCN01000001.1"/>
</dbReference>
<evidence type="ECO:0000313" key="12">
    <source>
        <dbReference type="Proteomes" id="UP000238882"/>
    </source>
</evidence>
<evidence type="ECO:0000256" key="8">
    <source>
        <dbReference type="ARBA" id="ARBA00023315"/>
    </source>
</evidence>
<feature type="domain" description="CN hydrolase" evidence="10">
    <location>
        <begin position="223"/>
        <end position="490"/>
    </location>
</feature>
<feature type="transmembrane region" description="Helical" evidence="9">
    <location>
        <begin position="193"/>
        <end position="210"/>
    </location>
</feature>
<evidence type="ECO:0000259" key="10">
    <source>
        <dbReference type="PROSITE" id="PS50263"/>
    </source>
</evidence>
<dbReference type="InterPro" id="IPR036526">
    <property type="entry name" value="C-N_Hydrolase_sf"/>
</dbReference>
<comment type="similarity">
    <text evidence="2 9">Belongs to the CN hydrolase family. Apolipoprotein N-acyltransferase subfamily.</text>
</comment>
<dbReference type="PANTHER" id="PTHR38686">
    <property type="entry name" value="APOLIPOPROTEIN N-ACYLTRANSFERASE"/>
    <property type="match status" value="1"/>
</dbReference>
<sequence length="518" mass="60236">MIFLKRTPLWLISGVLYGLSWPIFQQVNLSFLAWFAFVPLFLFLEKNTDNFTKSITSSFGTVVIFEMIAAGWLFNFPTTTLNVLLMFFLEDIWFFFPFFIFYFFQKKFTFQKSIWLFPFIWMIWEWIYLELEFTMGTHLSAYSQSSNLWLIQYIDITGMWGISFWLLFFNVLTFKAYKNCNEELFSLSFLKKISFIALLMLGIPLIYGMYSANKYKDLKGKNLNVTVVPTQFTAKELLNPENYYWIIENTLKKTDSLALRMKDKGIYSDLYVWPESGLVYSLQESNLEAILFEAVTDWKSALITGGRSIKDTIREEENGGNYVSGILISHKDRKPSYHHKTVLSPGQEGIPYHSLLAKIPNFPIKENDPRFFNKGKHSKPIELITKNNTSFLIGVSLCFEQWYPKHWAELSKNGAEIYTHLAAEGWYGDVGFMTFMANVSRIRSIENRKQTVRSANIGISCFIDQFGRTTKINDKPYLPVNKTLIASNSTTFYAKNPNFFPFLVGLIFLIVTIKQSLT</sequence>
<dbReference type="Pfam" id="PF20154">
    <property type="entry name" value="LNT_N"/>
    <property type="match status" value="1"/>
</dbReference>
<comment type="catalytic activity">
    <reaction evidence="9">
        <text>N-terminal S-1,2-diacyl-sn-glyceryl-L-cysteinyl-[lipoprotein] + a glycerophospholipid = N-acyl-S-1,2-diacyl-sn-glyceryl-L-cysteinyl-[lipoprotein] + a 2-acyl-sn-glycero-3-phospholipid + H(+)</text>
        <dbReference type="Rhea" id="RHEA:48228"/>
        <dbReference type="Rhea" id="RHEA-COMP:14681"/>
        <dbReference type="Rhea" id="RHEA-COMP:14684"/>
        <dbReference type="ChEBI" id="CHEBI:15378"/>
        <dbReference type="ChEBI" id="CHEBI:136912"/>
        <dbReference type="ChEBI" id="CHEBI:140656"/>
        <dbReference type="ChEBI" id="CHEBI:140657"/>
        <dbReference type="ChEBI" id="CHEBI:140660"/>
        <dbReference type="EC" id="2.3.1.269"/>
    </reaction>
</comment>
<dbReference type="Pfam" id="PF00795">
    <property type="entry name" value="CN_hydrolase"/>
    <property type="match status" value="1"/>
</dbReference>
<comment type="function">
    <text evidence="9">Catalyzes the phospholipid dependent N-acylation of the N-terminal cysteine of apolipoprotein, the last step in lipoprotein maturation.</text>
</comment>
<dbReference type="InterPro" id="IPR004563">
    <property type="entry name" value="Apolipo_AcylTrfase"/>
</dbReference>
<dbReference type="NCBIfam" id="TIGR00546">
    <property type="entry name" value="lnt"/>
    <property type="match status" value="1"/>
</dbReference>
<keyword evidence="11" id="KW-0449">Lipoprotein</keyword>
<dbReference type="GO" id="GO:0005886">
    <property type="term" value="C:plasma membrane"/>
    <property type="evidence" value="ECO:0007669"/>
    <property type="project" value="UniProtKB-SubCell"/>
</dbReference>
<dbReference type="EC" id="2.3.1.269" evidence="9"/>
<feature type="transmembrane region" description="Helical" evidence="9">
    <location>
        <begin position="55"/>
        <end position="74"/>
    </location>
</feature>
<gene>
    <name evidence="9" type="primary">lnt</name>
    <name evidence="11" type="ORF">BTO18_14255</name>
</gene>
<evidence type="ECO:0000256" key="6">
    <source>
        <dbReference type="ARBA" id="ARBA00022989"/>
    </source>
</evidence>
<comment type="caution">
    <text evidence="11">The sequence shown here is derived from an EMBL/GenBank/DDBJ whole genome shotgun (WGS) entry which is preliminary data.</text>
</comment>
<keyword evidence="12" id="KW-1185">Reference proteome</keyword>